<proteinExistence type="predicted"/>
<sequence length="52" mass="5902">MKVINPAVKRTMAEKWCHPDKSIGPKLQGHMYYVAGLIIAGLESEYPQTMRL</sequence>
<keyword evidence="2" id="KW-1185">Reference proteome</keyword>
<reference evidence="1 2" key="1">
    <citation type="submission" date="2021-02" db="EMBL/GenBank/DDBJ databases">
        <title>Complete genome of Desulfoluna sp. strain ASN36.</title>
        <authorList>
            <person name="Takahashi A."/>
            <person name="Kojima H."/>
            <person name="Fukui M."/>
        </authorList>
    </citation>
    <scope>NUCLEOTIDE SEQUENCE [LARGE SCALE GENOMIC DNA]</scope>
    <source>
        <strain evidence="1 2">ASN36</strain>
    </source>
</reference>
<evidence type="ECO:0000313" key="1">
    <source>
        <dbReference type="EMBL" id="BCS94448.1"/>
    </source>
</evidence>
<protein>
    <submittedName>
        <fullName evidence="1">Uncharacterized protein</fullName>
    </submittedName>
</protein>
<accession>A0ABN6EVT5</accession>
<organism evidence="1 2">
    <name type="scientific">Desulfoluna limicola</name>
    <dbReference type="NCBI Taxonomy" id="2810562"/>
    <lineage>
        <taxon>Bacteria</taxon>
        <taxon>Pseudomonadati</taxon>
        <taxon>Thermodesulfobacteriota</taxon>
        <taxon>Desulfobacteria</taxon>
        <taxon>Desulfobacterales</taxon>
        <taxon>Desulfolunaceae</taxon>
        <taxon>Desulfoluna</taxon>
    </lineage>
</organism>
<name>A0ABN6EVT5_9BACT</name>
<evidence type="ECO:0000313" key="2">
    <source>
        <dbReference type="Proteomes" id="UP001320148"/>
    </source>
</evidence>
<dbReference type="Proteomes" id="UP001320148">
    <property type="component" value="Chromosome"/>
</dbReference>
<gene>
    <name evidence="1" type="ORF">DSLASN_00800</name>
</gene>
<dbReference type="EMBL" id="AP024488">
    <property type="protein sequence ID" value="BCS94448.1"/>
    <property type="molecule type" value="Genomic_DNA"/>
</dbReference>